<sequence length="471" mass="52456">MASSSTSNHAECVGILSLENVIQTAKTSVLLKSLDENLKYIKINAEKVVKDRKQNLEEIQNQRQQICDEIKKVRNKINAHLDGLEQLIHQDLYSAEEKVKAQIEDLLRKLAEHTENIDILQTNMSAIKEYASDLQAFLGSKMIETEIKKHEILMQSLFEDGSSQKINLNYNIEDKLSDVLSTVTSFGSISVESSSPLVVLQTENDKQAQIITIHHASPTTTNINDINMTLENKFGFTGVRGCSFSSTGDICLLGYEQQRLLILNKDGTLKNFISLSNSYPLDVTCIDDKTVAVTFSNQIPIINILTKSIESTIKTTSNCFGICYRDGHLLYCNTGLGIQKVNVLDNCSSTLVKDETLTNWSFITTSKDKIFYTNSSHHTVTCCSLTGEKMWEYKDQLVRSPRGISIDKDSNVYIASSGNDSIIVLSSDGKHARKLLGKEDGINNPFGLEFDVKNEKIIVANVSGPILYGRC</sequence>
<dbReference type="GO" id="GO:0043161">
    <property type="term" value="P:proteasome-mediated ubiquitin-dependent protein catabolic process"/>
    <property type="evidence" value="ECO:0007669"/>
    <property type="project" value="TreeGrafter"/>
</dbReference>
<dbReference type="GO" id="GO:0000209">
    <property type="term" value="P:protein polyubiquitination"/>
    <property type="evidence" value="ECO:0007669"/>
    <property type="project" value="TreeGrafter"/>
</dbReference>
<keyword evidence="3" id="KW-1185">Reference proteome</keyword>
<dbReference type="SUPFAM" id="SSF58113">
    <property type="entry name" value="Apolipoprotein A-I"/>
    <property type="match status" value="1"/>
</dbReference>
<accession>A0A8B6FE98</accession>
<dbReference type="OrthoDB" id="9986513at2759"/>
<organism evidence="2 3">
    <name type="scientific">Mytilus galloprovincialis</name>
    <name type="common">Mediterranean mussel</name>
    <dbReference type="NCBI Taxonomy" id="29158"/>
    <lineage>
        <taxon>Eukaryota</taxon>
        <taxon>Metazoa</taxon>
        <taxon>Spiralia</taxon>
        <taxon>Lophotrochozoa</taxon>
        <taxon>Mollusca</taxon>
        <taxon>Bivalvia</taxon>
        <taxon>Autobranchia</taxon>
        <taxon>Pteriomorphia</taxon>
        <taxon>Mytilida</taxon>
        <taxon>Mytiloidea</taxon>
        <taxon>Mytilidae</taxon>
        <taxon>Mytilinae</taxon>
        <taxon>Mytilus</taxon>
    </lineage>
</organism>
<reference evidence="2" key="1">
    <citation type="submission" date="2018-11" db="EMBL/GenBank/DDBJ databases">
        <authorList>
            <person name="Alioto T."/>
            <person name="Alioto T."/>
        </authorList>
    </citation>
    <scope>NUCLEOTIDE SEQUENCE</scope>
</reference>
<protein>
    <submittedName>
        <fullName evidence="2">Uncharacterized protein</fullName>
    </submittedName>
</protein>
<evidence type="ECO:0000313" key="3">
    <source>
        <dbReference type="Proteomes" id="UP000596742"/>
    </source>
</evidence>
<keyword evidence="1" id="KW-0175">Coiled coil</keyword>
<dbReference type="EMBL" id="UYJE01006536">
    <property type="protein sequence ID" value="VDI46797.1"/>
    <property type="molecule type" value="Genomic_DNA"/>
</dbReference>
<comment type="caution">
    <text evidence="2">The sequence shown here is derived from an EMBL/GenBank/DDBJ whole genome shotgun (WGS) entry which is preliminary data.</text>
</comment>
<feature type="coiled-coil region" evidence="1">
    <location>
        <begin position="42"/>
        <end position="123"/>
    </location>
</feature>
<gene>
    <name evidence="2" type="ORF">MGAL_10B043390</name>
</gene>
<dbReference type="InterPro" id="IPR011042">
    <property type="entry name" value="6-blade_b-propeller_TolB-like"/>
</dbReference>
<dbReference type="GO" id="GO:0008270">
    <property type="term" value="F:zinc ion binding"/>
    <property type="evidence" value="ECO:0007669"/>
    <property type="project" value="UniProtKB-KW"/>
</dbReference>
<dbReference type="SUPFAM" id="SSF101898">
    <property type="entry name" value="NHL repeat"/>
    <property type="match status" value="1"/>
</dbReference>
<dbReference type="AlphaFoldDB" id="A0A8B6FE98"/>
<dbReference type="GO" id="GO:0061630">
    <property type="term" value="F:ubiquitin protein ligase activity"/>
    <property type="evidence" value="ECO:0007669"/>
    <property type="project" value="TreeGrafter"/>
</dbReference>
<dbReference type="PANTHER" id="PTHR24104">
    <property type="entry name" value="E3 UBIQUITIN-PROTEIN LIGASE NHLRC1-RELATED"/>
    <property type="match status" value="1"/>
</dbReference>
<dbReference type="PANTHER" id="PTHR24104:SF25">
    <property type="entry name" value="PROTEIN LIN-41"/>
    <property type="match status" value="1"/>
</dbReference>
<dbReference type="Proteomes" id="UP000596742">
    <property type="component" value="Unassembled WGS sequence"/>
</dbReference>
<dbReference type="InterPro" id="IPR050952">
    <property type="entry name" value="TRIM-NHL_E3_ligases"/>
</dbReference>
<name>A0A8B6FE98_MYTGA</name>
<dbReference type="Gene3D" id="2.120.10.30">
    <property type="entry name" value="TolB, C-terminal domain"/>
    <property type="match status" value="1"/>
</dbReference>
<proteinExistence type="predicted"/>
<evidence type="ECO:0000256" key="1">
    <source>
        <dbReference type="SAM" id="Coils"/>
    </source>
</evidence>
<evidence type="ECO:0000313" key="2">
    <source>
        <dbReference type="EMBL" id="VDI46797.1"/>
    </source>
</evidence>